<evidence type="ECO:0000313" key="4">
    <source>
        <dbReference type="EMBL" id="GAA4179983.1"/>
    </source>
</evidence>
<dbReference type="EMBL" id="BAABBW010000005">
    <property type="protein sequence ID" value="GAA4179983.1"/>
    <property type="molecule type" value="Genomic_DNA"/>
</dbReference>
<evidence type="ECO:0000259" key="3">
    <source>
        <dbReference type="PROSITE" id="PS51186"/>
    </source>
</evidence>
<dbReference type="Proteomes" id="UP001501079">
    <property type="component" value="Unassembled WGS sequence"/>
</dbReference>
<name>A0ABP8A8N8_9MICO</name>
<reference evidence="5" key="1">
    <citation type="journal article" date="2019" name="Int. J. Syst. Evol. Microbiol.">
        <title>The Global Catalogue of Microorganisms (GCM) 10K type strain sequencing project: providing services to taxonomists for standard genome sequencing and annotation.</title>
        <authorList>
            <consortium name="The Broad Institute Genomics Platform"/>
            <consortium name="The Broad Institute Genome Sequencing Center for Infectious Disease"/>
            <person name="Wu L."/>
            <person name="Ma J."/>
        </authorList>
    </citation>
    <scope>NUCLEOTIDE SEQUENCE [LARGE SCALE GENOMIC DNA]</scope>
    <source>
        <strain evidence="5">JCM 17591</strain>
    </source>
</reference>
<keyword evidence="2" id="KW-0012">Acyltransferase</keyword>
<dbReference type="InterPro" id="IPR050832">
    <property type="entry name" value="Bact_Acetyltransf"/>
</dbReference>
<evidence type="ECO:0000313" key="5">
    <source>
        <dbReference type="Proteomes" id="UP001501079"/>
    </source>
</evidence>
<evidence type="ECO:0000256" key="2">
    <source>
        <dbReference type="ARBA" id="ARBA00023315"/>
    </source>
</evidence>
<feature type="domain" description="N-acetyltransferase" evidence="3">
    <location>
        <begin position="28"/>
        <end position="161"/>
    </location>
</feature>
<keyword evidence="5" id="KW-1185">Reference proteome</keyword>
<dbReference type="Gene3D" id="3.40.630.30">
    <property type="match status" value="1"/>
</dbReference>
<gene>
    <name evidence="4" type="ORF">GCM10022287_33200</name>
</gene>
<dbReference type="CDD" id="cd04301">
    <property type="entry name" value="NAT_SF"/>
    <property type="match status" value="1"/>
</dbReference>
<proteinExistence type="predicted"/>
<dbReference type="InterPro" id="IPR000182">
    <property type="entry name" value="GNAT_dom"/>
</dbReference>
<protein>
    <recommendedName>
        <fullName evidence="3">N-acetyltransferase domain-containing protein</fullName>
    </recommendedName>
</protein>
<dbReference type="PROSITE" id="PS51186">
    <property type="entry name" value="GNAT"/>
    <property type="match status" value="1"/>
</dbReference>
<organism evidence="4 5">
    <name type="scientific">Gryllotalpicola koreensis</name>
    <dbReference type="NCBI Taxonomy" id="993086"/>
    <lineage>
        <taxon>Bacteria</taxon>
        <taxon>Bacillati</taxon>
        <taxon>Actinomycetota</taxon>
        <taxon>Actinomycetes</taxon>
        <taxon>Micrococcales</taxon>
        <taxon>Microbacteriaceae</taxon>
        <taxon>Gryllotalpicola</taxon>
    </lineage>
</organism>
<comment type="caution">
    <text evidence="4">The sequence shown here is derived from an EMBL/GenBank/DDBJ whole genome shotgun (WGS) entry which is preliminary data.</text>
</comment>
<dbReference type="InterPro" id="IPR016181">
    <property type="entry name" value="Acyl_CoA_acyltransferase"/>
</dbReference>
<accession>A0ABP8A8N8</accession>
<keyword evidence="1" id="KW-0808">Transferase</keyword>
<dbReference type="PANTHER" id="PTHR43877">
    <property type="entry name" value="AMINOALKYLPHOSPHONATE N-ACETYLTRANSFERASE-RELATED-RELATED"/>
    <property type="match status" value="1"/>
</dbReference>
<evidence type="ECO:0000256" key="1">
    <source>
        <dbReference type="ARBA" id="ARBA00022679"/>
    </source>
</evidence>
<dbReference type="SUPFAM" id="SSF55729">
    <property type="entry name" value="Acyl-CoA N-acyltransferases (Nat)"/>
    <property type="match status" value="1"/>
</dbReference>
<dbReference type="Pfam" id="PF00583">
    <property type="entry name" value="Acetyltransf_1"/>
    <property type="match status" value="1"/>
</dbReference>
<sequence length="184" mass="20152">MTTHQAPARTLMDRVTGLRGGLTSVTDNRLVSFAPVSLDDVDDLRGFLRDVDLTLAGLDEPTVQLWVERNADDDIIGSTGFELSADRKHALIRSVAVAPQHRAAGAGSRLARYAMDQAYAAGATRAWLFSRRSGPFWQKLGFMSADRDELAAALPDAHQVRLFVESGQLEREVAWSRTLGSDAR</sequence>